<reference evidence="2 3" key="1">
    <citation type="submission" date="2024-01" db="EMBL/GenBank/DDBJ databases">
        <title>The complete chloroplast genome sequence of Lithospermum erythrorhizon: insights into the phylogenetic relationship among Boraginaceae species and the maternal lineages of purple gromwells.</title>
        <authorList>
            <person name="Okada T."/>
            <person name="Watanabe K."/>
        </authorList>
    </citation>
    <scope>NUCLEOTIDE SEQUENCE [LARGE SCALE GENOMIC DNA]</scope>
</reference>
<organism evidence="2 3">
    <name type="scientific">Lithospermum erythrorhizon</name>
    <name type="common">Purple gromwell</name>
    <name type="synonym">Lithospermum officinale var. erythrorhizon</name>
    <dbReference type="NCBI Taxonomy" id="34254"/>
    <lineage>
        <taxon>Eukaryota</taxon>
        <taxon>Viridiplantae</taxon>
        <taxon>Streptophyta</taxon>
        <taxon>Embryophyta</taxon>
        <taxon>Tracheophyta</taxon>
        <taxon>Spermatophyta</taxon>
        <taxon>Magnoliopsida</taxon>
        <taxon>eudicotyledons</taxon>
        <taxon>Gunneridae</taxon>
        <taxon>Pentapetalae</taxon>
        <taxon>asterids</taxon>
        <taxon>lamiids</taxon>
        <taxon>Boraginales</taxon>
        <taxon>Boraginaceae</taxon>
        <taxon>Boraginoideae</taxon>
        <taxon>Lithospermeae</taxon>
        <taxon>Lithospermum</taxon>
    </lineage>
</organism>
<evidence type="ECO:0000256" key="1">
    <source>
        <dbReference type="SAM" id="MobiDB-lite"/>
    </source>
</evidence>
<dbReference type="Proteomes" id="UP001454036">
    <property type="component" value="Unassembled WGS sequence"/>
</dbReference>
<evidence type="ECO:0000313" key="2">
    <source>
        <dbReference type="EMBL" id="GAA0148961.1"/>
    </source>
</evidence>
<accession>A0AAV3PDA3</accession>
<feature type="region of interest" description="Disordered" evidence="1">
    <location>
        <begin position="63"/>
        <end position="91"/>
    </location>
</feature>
<keyword evidence="3" id="KW-1185">Reference proteome</keyword>
<proteinExistence type="predicted"/>
<name>A0AAV3PDA3_LITER</name>
<evidence type="ECO:0000313" key="3">
    <source>
        <dbReference type="Proteomes" id="UP001454036"/>
    </source>
</evidence>
<protein>
    <submittedName>
        <fullName evidence="2">Uncharacterized protein</fullName>
    </submittedName>
</protein>
<sequence>MSNNSSSNARLPPPIPIFVGKTTSKNDAKALGFIKRALSPAILQRIIHAAKAKEAWDILKREFGNPKVPPPTPMRRKPHRHHIHRPAPAGSKRAKALSALSSLSHDVSIIGRTVHDAIRKHHGSSQQSPFDGVTSDLHVHDGMGSSTDHHLNHFQDYGNSDLLFMHAATGVGSTIDPSSQIQDCGGNDLFAYAHDDMGSSTSDNLNQIQDCYSNALFAYAHDDMGSSTFDNLNQIQDCDSNALFAYAHDGIGCTNDQCEVDAYYGMGSSTDDHCDRFQDYVNNDSFVDDDDDDDDDDTYGSHIDSICSGIMDMF</sequence>
<dbReference type="AlphaFoldDB" id="A0AAV3PDA3"/>
<gene>
    <name evidence="2" type="ORF">LIER_08259</name>
</gene>
<comment type="caution">
    <text evidence="2">The sequence shown here is derived from an EMBL/GenBank/DDBJ whole genome shotgun (WGS) entry which is preliminary data.</text>
</comment>
<feature type="compositionally biased region" description="Basic residues" evidence="1">
    <location>
        <begin position="74"/>
        <end position="85"/>
    </location>
</feature>
<dbReference type="EMBL" id="BAABME010001326">
    <property type="protein sequence ID" value="GAA0148961.1"/>
    <property type="molecule type" value="Genomic_DNA"/>
</dbReference>